<proteinExistence type="predicted"/>
<reference evidence="2" key="1">
    <citation type="submission" date="2022-11" db="UniProtKB">
        <authorList>
            <consortium name="WormBaseParasite"/>
        </authorList>
    </citation>
    <scope>IDENTIFICATION</scope>
</reference>
<protein>
    <submittedName>
        <fullName evidence="2">GATA-type domain-containing protein</fullName>
    </submittedName>
</protein>
<evidence type="ECO:0000313" key="2">
    <source>
        <dbReference type="WBParaSite" id="JU765_v2.g10640.t1"/>
    </source>
</evidence>
<accession>A0AC34PWG9</accession>
<name>A0AC34PWG9_9BILA</name>
<evidence type="ECO:0000313" key="1">
    <source>
        <dbReference type="Proteomes" id="UP000887576"/>
    </source>
</evidence>
<organism evidence="1 2">
    <name type="scientific">Panagrolaimus sp. JU765</name>
    <dbReference type="NCBI Taxonomy" id="591449"/>
    <lineage>
        <taxon>Eukaryota</taxon>
        <taxon>Metazoa</taxon>
        <taxon>Ecdysozoa</taxon>
        <taxon>Nematoda</taxon>
        <taxon>Chromadorea</taxon>
        <taxon>Rhabditida</taxon>
        <taxon>Tylenchina</taxon>
        <taxon>Panagrolaimomorpha</taxon>
        <taxon>Panagrolaimoidea</taxon>
        <taxon>Panagrolaimidae</taxon>
        <taxon>Panagrolaimus</taxon>
    </lineage>
</organism>
<dbReference type="Proteomes" id="UP000887576">
    <property type="component" value="Unplaced"/>
</dbReference>
<sequence length="385" mass="41876">MVMASNSPSPNSINGTACSSCIHLHEDLKKTVAQVVQKLDLLYARVEELSAKSELSPISNKKMSCMIKTERSATRSPENGCSPNVGRPSSTEVDDNPDSPSVKENNDYGKLGMSGSRKRKPTRDAVQKVAKHENGTPESNPAFDLLALFEQNGTNGSNLTPQQYVEQSLAQILSGQSNQNDSFLNSFQDASAIFNALQNPPTNGKRSNGAKRSPKRSASPGQVNGKDEGKLMKMVKDEDMTEEQLQELLAAEADPTIPRCANCSTTKTTAWRRDHEGKLVCNACGLYYRLHKTNRPVHMRKDVIQQRFRRKNTCDDENSDSGSQNGTPLSKSYKNGIEQLATSLNSGLIPQLSSLAFLGETPASVGTIFPGFIDPPQTAQLGSNV</sequence>
<dbReference type="WBParaSite" id="JU765_v2.g10640.t1">
    <property type="protein sequence ID" value="JU765_v2.g10640.t1"/>
    <property type="gene ID" value="JU765_v2.g10640"/>
</dbReference>